<comment type="subcellular location">
    <subcellularLocation>
        <location evidence="1">Nucleus</location>
    </subcellularLocation>
</comment>
<keyword evidence="7" id="KW-0833">Ubl conjugation pathway</keyword>
<keyword evidence="6" id="KW-0498">Mitosis</keyword>
<dbReference type="GO" id="GO:0005680">
    <property type="term" value="C:anaphase-promoting complex"/>
    <property type="evidence" value="ECO:0007669"/>
    <property type="project" value="InterPro"/>
</dbReference>
<evidence type="ECO:0000256" key="3">
    <source>
        <dbReference type="ARBA" id="ARBA00007939"/>
    </source>
</evidence>
<evidence type="ECO:0000256" key="6">
    <source>
        <dbReference type="ARBA" id="ARBA00022776"/>
    </source>
</evidence>
<dbReference type="GO" id="GO:0031145">
    <property type="term" value="P:anaphase-promoting complex-dependent catabolic process"/>
    <property type="evidence" value="ECO:0007669"/>
    <property type="project" value="InterPro"/>
</dbReference>
<keyword evidence="8" id="KW-0175">Coiled coil</keyword>
<comment type="similarity">
    <text evidence="3">Belongs to the CDC26 family.</text>
</comment>
<evidence type="ECO:0000256" key="10">
    <source>
        <dbReference type="ARBA" id="ARBA00023306"/>
    </source>
</evidence>
<proteinExistence type="inferred from homology"/>
<evidence type="ECO:0000256" key="5">
    <source>
        <dbReference type="ARBA" id="ARBA00022618"/>
    </source>
</evidence>
<evidence type="ECO:0000256" key="2">
    <source>
        <dbReference type="ARBA" id="ARBA00004906"/>
    </source>
</evidence>
<evidence type="ECO:0000256" key="11">
    <source>
        <dbReference type="ARBA" id="ARBA00032907"/>
    </source>
</evidence>
<accession>A0AAD2JIT4</accession>
<gene>
    <name evidence="13" type="ORF">CYCCA115_LOCUS15050</name>
</gene>
<organism evidence="13 14">
    <name type="scientific">Cylindrotheca closterium</name>
    <dbReference type="NCBI Taxonomy" id="2856"/>
    <lineage>
        <taxon>Eukaryota</taxon>
        <taxon>Sar</taxon>
        <taxon>Stramenopiles</taxon>
        <taxon>Ochrophyta</taxon>
        <taxon>Bacillariophyta</taxon>
        <taxon>Bacillariophyceae</taxon>
        <taxon>Bacillariophycidae</taxon>
        <taxon>Bacillariales</taxon>
        <taxon>Bacillariaceae</taxon>
        <taxon>Cylindrotheca</taxon>
    </lineage>
</organism>
<dbReference type="PANTHER" id="PTHR28579">
    <property type="entry name" value="ANAPHASE-PROMOTING COMPLEX SUBUNIT CDC26"/>
    <property type="match status" value="1"/>
</dbReference>
<comment type="caution">
    <text evidence="13">The sequence shown here is derived from an EMBL/GenBank/DDBJ whole genome shotgun (WGS) entry which is preliminary data.</text>
</comment>
<evidence type="ECO:0000256" key="7">
    <source>
        <dbReference type="ARBA" id="ARBA00022786"/>
    </source>
</evidence>
<dbReference type="InterPro" id="IPR018860">
    <property type="entry name" value="APC_suCDC26"/>
</dbReference>
<dbReference type="GO" id="GO:0051301">
    <property type="term" value="P:cell division"/>
    <property type="evidence" value="ECO:0007669"/>
    <property type="project" value="UniProtKB-KW"/>
</dbReference>
<dbReference type="GO" id="GO:0070979">
    <property type="term" value="P:protein K11-linked ubiquitination"/>
    <property type="evidence" value="ECO:0007669"/>
    <property type="project" value="TreeGrafter"/>
</dbReference>
<sequence>MALRRPPTRIELKADDIEEYDQLMKERELAMQDDSSDALSGGRHGGNRPRGAKPGTSAQRKQVAAERIGATGTHRR</sequence>
<keyword evidence="14" id="KW-1185">Reference proteome</keyword>
<dbReference type="EMBL" id="CAKOGP040001869">
    <property type="protein sequence ID" value="CAJ1954458.1"/>
    <property type="molecule type" value="Genomic_DNA"/>
</dbReference>
<evidence type="ECO:0000313" key="13">
    <source>
        <dbReference type="EMBL" id="CAJ1954458.1"/>
    </source>
</evidence>
<evidence type="ECO:0000256" key="12">
    <source>
        <dbReference type="SAM" id="MobiDB-lite"/>
    </source>
</evidence>
<keyword evidence="5" id="KW-0132">Cell division</keyword>
<evidence type="ECO:0000256" key="9">
    <source>
        <dbReference type="ARBA" id="ARBA00023242"/>
    </source>
</evidence>
<reference evidence="13" key="1">
    <citation type="submission" date="2023-08" db="EMBL/GenBank/DDBJ databases">
        <authorList>
            <person name="Audoor S."/>
            <person name="Bilcke G."/>
        </authorList>
    </citation>
    <scope>NUCLEOTIDE SEQUENCE</scope>
</reference>
<dbReference type="PANTHER" id="PTHR28579:SF1">
    <property type="entry name" value="ANAPHASE-PROMOTING COMPLEX SUBUNIT CDC26"/>
    <property type="match status" value="1"/>
</dbReference>
<dbReference type="AlphaFoldDB" id="A0AAD2JIT4"/>
<dbReference type="Pfam" id="PF10471">
    <property type="entry name" value="ANAPC_CDC26"/>
    <property type="match status" value="1"/>
</dbReference>
<protein>
    <recommendedName>
        <fullName evidence="4">Anaphase-promoting complex subunit CDC26</fullName>
    </recommendedName>
    <alternativeName>
        <fullName evidence="11">Cell division cycle protein 26 homolog</fullName>
    </alternativeName>
</protein>
<evidence type="ECO:0000313" key="14">
    <source>
        <dbReference type="Proteomes" id="UP001295423"/>
    </source>
</evidence>
<keyword evidence="9" id="KW-0539">Nucleus</keyword>
<dbReference type="GO" id="GO:0007346">
    <property type="term" value="P:regulation of mitotic cell cycle"/>
    <property type="evidence" value="ECO:0007669"/>
    <property type="project" value="TreeGrafter"/>
</dbReference>
<keyword evidence="10" id="KW-0131">Cell cycle</keyword>
<evidence type="ECO:0000256" key="4">
    <source>
        <dbReference type="ARBA" id="ARBA00018549"/>
    </source>
</evidence>
<evidence type="ECO:0000256" key="8">
    <source>
        <dbReference type="ARBA" id="ARBA00023054"/>
    </source>
</evidence>
<dbReference type="Proteomes" id="UP001295423">
    <property type="component" value="Unassembled WGS sequence"/>
</dbReference>
<comment type="pathway">
    <text evidence="2">Protein modification; protein ubiquitination.</text>
</comment>
<name>A0AAD2JIT4_9STRA</name>
<feature type="region of interest" description="Disordered" evidence="12">
    <location>
        <begin position="28"/>
        <end position="76"/>
    </location>
</feature>
<evidence type="ECO:0000256" key="1">
    <source>
        <dbReference type="ARBA" id="ARBA00004123"/>
    </source>
</evidence>